<comment type="cofactor">
    <cofactor evidence="6">
        <name>Mg(2+)</name>
        <dbReference type="ChEBI" id="CHEBI:18420"/>
    </cofactor>
    <text evidence="6">Binds 1 Mg(2+) ion per subunit.</text>
</comment>
<keyword evidence="6" id="KW-0931">ER-Golgi transport</keyword>
<dbReference type="OMA" id="CFDNEIA"/>
<keyword evidence="3 6" id="KW-0547">Nucleotide-binding</keyword>
<keyword evidence="6" id="KW-0963">Cytoplasm</keyword>
<proteinExistence type="inferred from homology"/>
<dbReference type="Pfam" id="PF00004">
    <property type="entry name" value="AAA"/>
    <property type="match status" value="2"/>
</dbReference>
<evidence type="ECO:0000256" key="3">
    <source>
        <dbReference type="ARBA" id="ARBA00022741"/>
    </source>
</evidence>
<comment type="function">
    <text evidence="6">Required for vesicle-mediated transport. Catalyzes the fusion of transport vesicles within the Golgi cisternae. Is also required for transport from the endoplasmic reticulum to the Golgi stack. Seems to function as a fusion protein required for the delivery of cargo proteins to all compartments of the Golgi stack independent of vesicle origin.</text>
</comment>
<keyword evidence="4 6" id="KW-0067">ATP-binding</keyword>
<keyword evidence="5 6" id="KW-0653">Protein transport</keyword>
<evidence type="ECO:0000256" key="2">
    <source>
        <dbReference type="ARBA" id="ARBA00022448"/>
    </source>
</evidence>
<feature type="region of interest" description="Disordered" evidence="7">
    <location>
        <begin position="465"/>
        <end position="490"/>
    </location>
</feature>
<reference evidence="9 10" key="1">
    <citation type="submission" date="2014-06" db="EMBL/GenBank/DDBJ databases">
        <authorList>
            <person name="Swart Estienne"/>
        </authorList>
    </citation>
    <scope>NUCLEOTIDE SEQUENCE [LARGE SCALE GENOMIC DNA]</scope>
    <source>
        <strain evidence="9 10">130c</strain>
    </source>
</reference>
<dbReference type="GO" id="GO:0005795">
    <property type="term" value="C:Golgi stack"/>
    <property type="evidence" value="ECO:0007669"/>
    <property type="project" value="TreeGrafter"/>
</dbReference>
<keyword evidence="10" id="KW-1185">Reference proteome</keyword>
<organism evidence="9 10">
    <name type="scientific">Stylonychia lemnae</name>
    <name type="common">Ciliate</name>
    <dbReference type="NCBI Taxonomy" id="5949"/>
    <lineage>
        <taxon>Eukaryota</taxon>
        <taxon>Sar</taxon>
        <taxon>Alveolata</taxon>
        <taxon>Ciliophora</taxon>
        <taxon>Intramacronucleata</taxon>
        <taxon>Spirotrichea</taxon>
        <taxon>Stichotrichia</taxon>
        <taxon>Sporadotrichida</taxon>
        <taxon>Oxytrichidae</taxon>
        <taxon>Stylonychinae</taxon>
        <taxon>Stylonychia</taxon>
    </lineage>
</organism>
<dbReference type="EMBL" id="CCKQ01011296">
    <property type="protein sequence ID" value="CDW82838.1"/>
    <property type="molecule type" value="Genomic_DNA"/>
</dbReference>
<evidence type="ECO:0000256" key="7">
    <source>
        <dbReference type="SAM" id="MobiDB-lite"/>
    </source>
</evidence>
<dbReference type="GO" id="GO:0046872">
    <property type="term" value="F:metal ion binding"/>
    <property type="evidence" value="ECO:0007669"/>
    <property type="project" value="UniProtKB-UniRule"/>
</dbReference>
<dbReference type="PANTHER" id="PTHR23078">
    <property type="entry name" value="VESICULAR-FUSION PROTEIN NSF"/>
    <property type="match status" value="1"/>
</dbReference>
<dbReference type="FunCoup" id="A0A078APH7">
    <property type="interactions" value="212"/>
</dbReference>
<comment type="catalytic activity">
    <reaction evidence="6">
        <text>ATP + H2O = ADP + phosphate + H(+)</text>
        <dbReference type="Rhea" id="RHEA:13065"/>
        <dbReference type="ChEBI" id="CHEBI:15377"/>
        <dbReference type="ChEBI" id="CHEBI:15378"/>
        <dbReference type="ChEBI" id="CHEBI:30616"/>
        <dbReference type="ChEBI" id="CHEBI:43474"/>
        <dbReference type="ChEBI" id="CHEBI:456216"/>
        <dbReference type="EC" id="3.6.4.6"/>
    </reaction>
</comment>
<dbReference type="FunFam" id="3.40.50.300:FF:000187">
    <property type="entry name" value="Vesicular-fusion ATPase SEC18"/>
    <property type="match status" value="1"/>
</dbReference>
<evidence type="ECO:0000256" key="5">
    <source>
        <dbReference type="ARBA" id="ARBA00022927"/>
    </source>
</evidence>
<evidence type="ECO:0000256" key="1">
    <source>
        <dbReference type="ARBA" id="ARBA00006914"/>
    </source>
</evidence>
<evidence type="ECO:0000256" key="6">
    <source>
        <dbReference type="RuleBase" id="RU367045"/>
    </source>
</evidence>
<dbReference type="InterPro" id="IPR027417">
    <property type="entry name" value="P-loop_NTPase"/>
</dbReference>
<dbReference type="OrthoDB" id="9982946at2759"/>
<dbReference type="Gene3D" id="3.40.50.300">
    <property type="entry name" value="P-loop containing nucleotide triphosphate hydrolases"/>
    <property type="match status" value="2"/>
</dbReference>
<keyword evidence="6" id="KW-0378">Hydrolase</keyword>
<evidence type="ECO:0000256" key="4">
    <source>
        <dbReference type="ARBA" id="ARBA00022840"/>
    </source>
</evidence>
<protein>
    <recommendedName>
        <fullName evidence="6">Vesicle-fusing ATPase</fullName>
        <ecNumber evidence="6">3.6.4.6</ecNumber>
    </recommendedName>
</protein>
<dbReference type="SUPFAM" id="SSF52540">
    <property type="entry name" value="P-loop containing nucleoside triphosphate hydrolases"/>
    <property type="match status" value="2"/>
</dbReference>
<feature type="domain" description="AAA+ ATPase" evidence="8">
    <location>
        <begin position="252"/>
        <end position="400"/>
    </location>
</feature>
<dbReference type="Gene3D" id="1.10.8.60">
    <property type="match status" value="1"/>
</dbReference>
<accession>A0A078APH7</accession>
<dbReference type="InterPro" id="IPR041569">
    <property type="entry name" value="AAA_lid_3"/>
</dbReference>
<evidence type="ECO:0000313" key="10">
    <source>
        <dbReference type="Proteomes" id="UP000039865"/>
    </source>
</evidence>
<keyword evidence="6" id="KW-0460">Magnesium</keyword>
<name>A0A078APH7_STYLE</name>
<sequence>MERRKFKPGTLPSNDYAFTGNIFVSDNNYRYFQTQQKKKGTLFLSINGFILKTEPLSQLSDDEIGLSSFLRDATRISKLDELEVKIAEVKEQNPLDSLDFTVDKVYILDQSVKLDNQGLVNIHEKEVIGSLRKSLDQKYINRGEIIPLLINEGLLVRVSIKKFESLKEGTGELRYGVMMKETNISVSVDPTCKNQIKIQSDKVKEKQIFKKNFNFQELGIGGLDREFQEIFRRAFNSRRYPQHVIDKYGIKHVRGMLLYGPPGTGKTLIARQIAKALDCHEPKIVHGPEIFDKYVGEAEKKIRALFADAEKDMKELGDESNLHIIIFDEIDAICRQRGSTGNSGTGVNETVVNQLLSKMDGVDSLNNILVIGMTNRKDMIDEAMLRPGRLEIHLEIGLADEKGRRQIFEIHTRHMRENNLMHSDVDLDHLAKITKNYTGAEIEAVSRSATSFALFKDLDLSVIGQTNTDQKNPKKPSSQPTKGKEQTSTLGNLEKQVKMADFLQALDEIKPAFGIDNTNLSNSLRGGFYQYGERFDELYKTGINFINEIRNSKNTPLLSVLLEGKNGSGKTALAAKFALESRFPFVKLISPENFVGYSEQGKISAIVKIFDDAYKSPLSLIVLDDIERLIEFIHIGPRFSNAILQTLLVLIKKKPNNADRKLMIIGTTSMRSILQEMEVVDCFNVCLNVPSIRSKSEMASVLSNFKASSQEVNKITKELFELEDIVASGGIPIKNMVLSIELALQNSSSGQIEHQAFMESLKAVHHY</sequence>
<comment type="similarity">
    <text evidence="1 6">Belongs to the AAA ATPase family.</text>
</comment>
<dbReference type="GO" id="GO:0035494">
    <property type="term" value="P:SNARE complex disassembly"/>
    <property type="evidence" value="ECO:0007669"/>
    <property type="project" value="InterPro"/>
</dbReference>
<dbReference type="Pfam" id="PF17862">
    <property type="entry name" value="AAA_lid_3"/>
    <property type="match status" value="1"/>
</dbReference>
<dbReference type="GO" id="GO:0043001">
    <property type="term" value="P:Golgi to plasma membrane protein transport"/>
    <property type="evidence" value="ECO:0007669"/>
    <property type="project" value="TreeGrafter"/>
</dbReference>
<keyword evidence="2 6" id="KW-0813">Transport</keyword>
<dbReference type="InterPro" id="IPR039812">
    <property type="entry name" value="Vesicle-fus_ATPase"/>
</dbReference>
<dbReference type="InParanoid" id="A0A078APH7"/>
<evidence type="ECO:0000313" key="9">
    <source>
        <dbReference type="EMBL" id="CDW82838.1"/>
    </source>
</evidence>
<gene>
    <name evidence="9" type="primary">Contig336.g368</name>
    <name evidence="9" type="ORF">STYLEM_11873</name>
</gene>
<dbReference type="FunFam" id="3.40.50.300:FF:000166">
    <property type="entry name" value="vesicle-fusing ATPase isoform X1"/>
    <property type="match status" value="1"/>
</dbReference>
<dbReference type="Proteomes" id="UP000039865">
    <property type="component" value="Unassembled WGS sequence"/>
</dbReference>
<dbReference type="GO" id="GO:0016887">
    <property type="term" value="F:ATP hydrolysis activity"/>
    <property type="evidence" value="ECO:0007669"/>
    <property type="project" value="InterPro"/>
</dbReference>
<dbReference type="EC" id="3.6.4.6" evidence="6"/>
<dbReference type="PRINTS" id="PR00830">
    <property type="entry name" value="ENDOLAPTASE"/>
</dbReference>
<dbReference type="PANTHER" id="PTHR23078:SF3">
    <property type="entry name" value="VESICLE-FUSING ATPASE"/>
    <property type="match status" value="1"/>
</dbReference>
<dbReference type="GO" id="GO:0006891">
    <property type="term" value="P:intra-Golgi vesicle-mediated transport"/>
    <property type="evidence" value="ECO:0007669"/>
    <property type="project" value="TreeGrafter"/>
</dbReference>
<comment type="subcellular location">
    <subcellularLocation>
        <location evidence="6">Cytoplasm</location>
    </subcellularLocation>
</comment>
<keyword evidence="6" id="KW-0479">Metal-binding</keyword>
<dbReference type="SMART" id="SM00382">
    <property type="entry name" value="AAA"/>
    <property type="match status" value="2"/>
</dbReference>
<evidence type="ECO:0000259" key="8">
    <source>
        <dbReference type="SMART" id="SM00382"/>
    </source>
</evidence>
<dbReference type="InterPro" id="IPR003959">
    <property type="entry name" value="ATPase_AAA_core"/>
</dbReference>
<dbReference type="Gene3D" id="2.40.40.20">
    <property type="match status" value="1"/>
</dbReference>
<feature type="domain" description="AAA+ ATPase" evidence="8">
    <location>
        <begin position="556"/>
        <end position="693"/>
    </location>
</feature>
<dbReference type="GO" id="GO:0005524">
    <property type="term" value="F:ATP binding"/>
    <property type="evidence" value="ECO:0007669"/>
    <property type="project" value="UniProtKB-UniRule"/>
</dbReference>
<dbReference type="FunFam" id="1.10.8.60:FF:000127">
    <property type="entry name" value="Vesicular-fusion protein SEC18"/>
    <property type="match status" value="1"/>
</dbReference>
<dbReference type="AlphaFoldDB" id="A0A078APH7"/>
<dbReference type="InterPro" id="IPR003593">
    <property type="entry name" value="AAA+_ATPase"/>
</dbReference>